<sequence>MSENDQSVVRVTADGPVRTITLSRPEQLNAADADMHRQLGLVWRGIADDPGARAVIVTGAGRAFSAGGDFDFMEEHRDASARWRIIEEARRILIEMVQFPLPVVAAVNGPAVGLGSTLAMLCDIVVMSEDAFLSDPHVTIGLVAGDGGAATAPAHMSLLHAKEYLLLGGRIDARRAYEIGLTNRVVEASAVMSEARLIAERLAAQPAHALQDTKRALNQSLELALASTRNYGLVAERYSMTHPDHLAFLDRNAHHGSSEGA</sequence>
<dbReference type="EC" id="4.2.1.17" evidence="1"/>
<dbReference type="SUPFAM" id="SSF52096">
    <property type="entry name" value="ClpP/crotonase"/>
    <property type="match status" value="1"/>
</dbReference>
<dbReference type="HOGENOM" id="CLU_009834_7_2_11"/>
<reference evidence="1 2" key="1">
    <citation type="journal article" date="2012" name="Appl. Environ. Microbiol.">
        <title>Involvement of two latex-clearing proteins during rubber degradation and insights into the subsequent degradation pathway revealed by the genome sequence of Gordonia polyisoprenivorans strain VH2.</title>
        <authorList>
            <person name="Hiessl S."/>
            <person name="Schuldes J."/>
            <person name="Thurmer A."/>
            <person name="Halbsguth T."/>
            <person name="Broker D."/>
            <person name="Angelov A."/>
            <person name="Liebl W."/>
            <person name="Daniel R."/>
            <person name="Steinbuchel A."/>
        </authorList>
    </citation>
    <scope>NUCLEOTIDE SEQUENCE [LARGE SCALE GENOMIC DNA]</scope>
    <source>
        <strain evidence="2">DSM 44266 / VH2</strain>
    </source>
</reference>
<dbReference type="eggNOG" id="COG1024">
    <property type="taxonomic scope" value="Bacteria"/>
</dbReference>
<organism evidence="1 2">
    <name type="scientific">Gordonia polyisoprenivorans (strain DSM 44266 / VH2)</name>
    <dbReference type="NCBI Taxonomy" id="1112204"/>
    <lineage>
        <taxon>Bacteria</taxon>
        <taxon>Bacillati</taxon>
        <taxon>Actinomycetota</taxon>
        <taxon>Actinomycetes</taxon>
        <taxon>Mycobacteriales</taxon>
        <taxon>Gordoniaceae</taxon>
        <taxon>Gordonia</taxon>
    </lineage>
</organism>
<dbReference type="CDD" id="cd06558">
    <property type="entry name" value="crotonase-like"/>
    <property type="match status" value="1"/>
</dbReference>
<dbReference type="PANTHER" id="PTHR43459:SF3">
    <property type="entry name" value="ENOYL-COA HYDRATASE ECHA15 (ENOYL HYDRASE) (UNSATURATED ACYL-COA HYDRATASE) (CROTONASE)-RELATED"/>
    <property type="match status" value="1"/>
</dbReference>
<dbReference type="PANTHER" id="PTHR43459">
    <property type="entry name" value="ENOYL-COA HYDRATASE"/>
    <property type="match status" value="1"/>
</dbReference>
<dbReference type="RefSeq" id="WP_014360140.1">
    <property type="nucleotide sequence ID" value="NC_016906.1"/>
</dbReference>
<gene>
    <name evidence="1" type="ordered locus">GPOL_c25240</name>
</gene>
<keyword evidence="1" id="KW-0456">Lyase</keyword>
<dbReference type="InterPro" id="IPR029045">
    <property type="entry name" value="ClpP/crotonase-like_dom_sf"/>
</dbReference>
<dbReference type="Pfam" id="PF00378">
    <property type="entry name" value="ECH_1"/>
    <property type="match status" value="1"/>
</dbReference>
<protein>
    <submittedName>
        <fullName evidence="1">Enoyl-CoA hydratase</fullName>
        <ecNumber evidence="1">4.2.1.17</ecNumber>
    </submittedName>
</protein>
<dbReference type="EMBL" id="CP003119">
    <property type="protein sequence ID" value="AFA73553.1"/>
    <property type="molecule type" value="Genomic_DNA"/>
</dbReference>
<proteinExistence type="predicted"/>
<accession>H6N3T2</accession>
<dbReference type="STRING" id="1112204.GPOL_c25240"/>
<evidence type="ECO:0000313" key="1">
    <source>
        <dbReference type="EMBL" id="AFA73553.1"/>
    </source>
</evidence>
<dbReference type="AlphaFoldDB" id="H6N3T2"/>
<name>H6N3T2_GORPV</name>
<dbReference type="GeneID" id="90159568"/>
<keyword evidence="2" id="KW-1185">Reference proteome</keyword>
<dbReference type="Gene3D" id="3.90.226.10">
    <property type="entry name" value="2-enoyl-CoA Hydratase, Chain A, domain 1"/>
    <property type="match status" value="1"/>
</dbReference>
<dbReference type="GO" id="GO:0004300">
    <property type="term" value="F:enoyl-CoA hydratase activity"/>
    <property type="evidence" value="ECO:0007669"/>
    <property type="project" value="UniProtKB-EC"/>
</dbReference>
<dbReference type="InterPro" id="IPR001753">
    <property type="entry name" value="Enoyl-CoA_hydra/iso"/>
</dbReference>
<dbReference type="KEGG" id="gpo:GPOL_c25240"/>
<dbReference type="Proteomes" id="UP000009154">
    <property type="component" value="Chromosome"/>
</dbReference>
<evidence type="ECO:0000313" key="2">
    <source>
        <dbReference type="Proteomes" id="UP000009154"/>
    </source>
</evidence>